<reference evidence="2" key="1">
    <citation type="submission" date="2021-07" db="EMBL/GenBank/DDBJ databases">
        <title>Neiella marina sp. nov., isolated from the intestinal content of sea cucumber Apostichopus japonicus.</title>
        <authorList>
            <person name="Bai X."/>
        </authorList>
    </citation>
    <scope>NUCLEOTIDE SEQUENCE</scope>
    <source>
        <strain evidence="2">126</strain>
    </source>
</reference>
<evidence type="ECO:0000256" key="1">
    <source>
        <dbReference type="SAM" id="SignalP"/>
    </source>
</evidence>
<sequence>MQLPRKLIASLAFVCLLISTSSNATDYDQLSDAELDQRLAYLNKSFDEIESPSDYWHYGWSGFYAVSAVAQAAKAADESDSDDSTKLWVGAIKSTGGLAMMLMKPLPIVHGLDEYQSMPATTRAQKIEQLKKAEQLLRHSAWRANERYTWKPHAITIGANLIGAAAIAAFGDSSDALSSSALGIVIGEAAIWTQPSAAEQQWENYKTTYGDSQTALQWQLRPTYNGVEFELRF</sequence>
<dbReference type="Proteomes" id="UP001166251">
    <property type="component" value="Unassembled WGS sequence"/>
</dbReference>
<comment type="caution">
    <text evidence="2">The sequence shown here is derived from an EMBL/GenBank/DDBJ whole genome shotgun (WGS) entry which is preliminary data.</text>
</comment>
<evidence type="ECO:0000313" key="2">
    <source>
        <dbReference type="EMBL" id="MBW8189402.1"/>
    </source>
</evidence>
<accession>A0ABS7EAM8</accession>
<evidence type="ECO:0000313" key="3">
    <source>
        <dbReference type="Proteomes" id="UP001166251"/>
    </source>
</evidence>
<proteinExistence type="predicted"/>
<feature type="signal peptide" evidence="1">
    <location>
        <begin position="1"/>
        <end position="24"/>
    </location>
</feature>
<dbReference type="RefSeq" id="WP_220102095.1">
    <property type="nucleotide sequence ID" value="NZ_JAHZSS010000001.1"/>
</dbReference>
<keyword evidence="1" id="KW-0732">Signal</keyword>
<keyword evidence="3" id="KW-1185">Reference proteome</keyword>
<feature type="chain" id="PRO_5046308323" description="Secreted protein" evidence="1">
    <location>
        <begin position="25"/>
        <end position="233"/>
    </location>
</feature>
<name>A0ABS7EAM8_9GAMM</name>
<gene>
    <name evidence="2" type="ORF">K0504_00015</name>
</gene>
<organism evidence="2 3">
    <name type="scientific">Neiella holothuriorum</name>
    <dbReference type="NCBI Taxonomy" id="2870530"/>
    <lineage>
        <taxon>Bacteria</taxon>
        <taxon>Pseudomonadati</taxon>
        <taxon>Pseudomonadota</taxon>
        <taxon>Gammaproteobacteria</taxon>
        <taxon>Alteromonadales</taxon>
        <taxon>Echinimonadaceae</taxon>
        <taxon>Neiella</taxon>
    </lineage>
</organism>
<evidence type="ECO:0008006" key="4">
    <source>
        <dbReference type="Google" id="ProtNLM"/>
    </source>
</evidence>
<dbReference type="EMBL" id="JAHZSS010000001">
    <property type="protein sequence ID" value="MBW8189402.1"/>
    <property type="molecule type" value="Genomic_DNA"/>
</dbReference>
<protein>
    <recommendedName>
        <fullName evidence="4">Secreted protein</fullName>
    </recommendedName>
</protein>